<proteinExistence type="predicted"/>
<dbReference type="PROSITE" id="PS50851">
    <property type="entry name" value="CHEW"/>
    <property type="match status" value="1"/>
</dbReference>
<dbReference type="EMBL" id="JACCAC010000001">
    <property type="protein sequence ID" value="NYG57011.1"/>
    <property type="molecule type" value="Genomic_DNA"/>
</dbReference>
<dbReference type="SMART" id="SM00260">
    <property type="entry name" value="CheW"/>
    <property type="match status" value="1"/>
</dbReference>
<evidence type="ECO:0000313" key="3">
    <source>
        <dbReference type="Proteomes" id="UP000544110"/>
    </source>
</evidence>
<dbReference type="InterPro" id="IPR036061">
    <property type="entry name" value="CheW-like_dom_sf"/>
</dbReference>
<comment type="caution">
    <text evidence="2">The sequence shown here is derived from an EMBL/GenBank/DDBJ whole genome shotgun (WGS) entry which is preliminary data.</text>
</comment>
<dbReference type="RefSeq" id="WP_179519165.1">
    <property type="nucleotide sequence ID" value="NZ_JACCAC010000001.1"/>
</dbReference>
<dbReference type="Proteomes" id="UP000544110">
    <property type="component" value="Unassembled WGS sequence"/>
</dbReference>
<sequence length="143" mass="15422">MSHQYCTFHLADHLFGVPVETVQEVLRRQETTPVPLASPEISGLLNLRGQIVTAVDLRRRLDLPVASDDVSAINVVVRTPEGAVSLIVDKIGDVLEPADDDFEPAPDTVPQSVRDLVTSVCKLDGQLMLVLDTELAVTVGKAA</sequence>
<evidence type="ECO:0000313" key="2">
    <source>
        <dbReference type="EMBL" id="NYG57011.1"/>
    </source>
</evidence>
<dbReference type="InterPro" id="IPR002545">
    <property type="entry name" value="CheW-lke_dom"/>
</dbReference>
<dbReference type="GO" id="GO:0005829">
    <property type="term" value="C:cytosol"/>
    <property type="evidence" value="ECO:0007669"/>
    <property type="project" value="TreeGrafter"/>
</dbReference>
<dbReference type="GO" id="GO:0007165">
    <property type="term" value="P:signal transduction"/>
    <property type="evidence" value="ECO:0007669"/>
    <property type="project" value="InterPro"/>
</dbReference>
<evidence type="ECO:0000259" key="1">
    <source>
        <dbReference type="PROSITE" id="PS50851"/>
    </source>
</evidence>
<dbReference type="PANTHER" id="PTHR22617:SF23">
    <property type="entry name" value="CHEMOTAXIS PROTEIN CHEW"/>
    <property type="match status" value="1"/>
</dbReference>
<dbReference type="SUPFAM" id="SSF50341">
    <property type="entry name" value="CheW-like"/>
    <property type="match status" value="1"/>
</dbReference>
<feature type="domain" description="CheW-like" evidence="1">
    <location>
        <begin position="2"/>
        <end position="142"/>
    </location>
</feature>
<reference evidence="2 3" key="1">
    <citation type="submission" date="2020-07" db="EMBL/GenBank/DDBJ databases">
        <title>Sequencing the genomes of 1000 actinobacteria strains.</title>
        <authorList>
            <person name="Klenk H.-P."/>
        </authorList>
    </citation>
    <scope>NUCLEOTIDE SEQUENCE [LARGE SCALE GENOMIC DNA]</scope>
    <source>
        <strain evidence="2 3">DSM 24552</strain>
    </source>
</reference>
<dbReference type="GO" id="GO:0006935">
    <property type="term" value="P:chemotaxis"/>
    <property type="evidence" value="ECO:0007669"/>
    <property type="project" value="InterPro"/>
</dbReference>
<protein>
    <submittedName>
        <fullName evidence="2">Purine-binding chemotaxis protein CheW</fullName>
    </submittedName>
</protein>
<gene>
    <name evidence="2" type="ORF">BJ989_003315</name>
</gene>
<dbReference type="Pfam" id="PF01584">
    <property type="entry name" value="CheW"/>
    <property type="match status" value="1"/>
</dbReference>
<dbReference type="Gene3D" id="2.30.30.40">
    <property type="entry name" value="SH3 Domains"/>
    <property type="match status" value="1"/>
</dbReference>
<dbReference type="InterPro" id="IPR039315">
    <property type="entry name" value="CheW"/>
</dbReference>
<name>A0A7Y9UP04_9ACTN</name>
<dbReference type="PANTHER" id="PTHR22617">
    <property type="entry name" value="CHEMOTAXIS SENSOR HISTIDINE KINASE-RELATED"/>
    <property type="match status" value="1"/>
</dbReference>
<accession>A0A7Y9UP04</accession>
<dbReference type="Gene3D" id="2.40.50.180">
    <property type="entry name" value="CheA-289, Domain 4"/>
    <property type="match status" value="1"/>
</dbReference>
<keyword evidence="3" id="KW-1185">Reference proteome</keyword>
<organism evidence="2 3">
    <name type="scientific">Nocardioides perillae</name>
    <dbReference type="NCBI Taxonomy" id="1119534"/>
    <lineage>
        <taxon>Bacteria</taxon>
        <taxon>Bacillati</taxon>
        <taxon>Actinomycetota</taxon>
        <taxon>Actinomycetes</taxon>
        <taxon>Propionibacteriales</taxon>
        <taxon>Nocardioidaceae</taxon>
        <taxon>Nocardioides</taxon>
    </lineage>
</organism>
<dbReference type="AlphaFoldDB" id="A0A7Y9UP04"/>